<accession>A0AAN7L282</accession>
<organism evidence="7 8">
    <name type="scientific">Trapa incisa</name>
    <dbReference type="NCBI Taxonomy" id="236973"/>
    <lineage>
        <taxon>Eukaryota</taxon>
        <taxon>Viridiplantae</taxon>
        <taxon>Streptophyta</taxon>
        <taxon>Embryophyta</taxon>
        <taxon>Tracheophyta</taxon>
        <taxon>Spermatophyta</taxon>
        <taxon>Magnoliopsida</taxon>
        <taxon>eudicotyledons</taxon>
        <taxon>Gunneridae</taxon>
        <taxon>Pentapetalae</taxon>
        <taxon>rosids</taxon>
        <taxon>malvids</taxon>
        <taxon>Myrtales</taxon>
        <taxon>Lythraceae</taxon>
        <taxon>Trapa</taxon>
    </lineage>
</organism>
<keyword evidence="4" id="KW-0379">Hydroxylation</keyword>
<keyword evidence="8" id="KW-1185">Reference proteome</keyword>
<dbReference type="EMBL" id="JAXIOK010000001">
    <property type="protein sequence ID" value="KAK4780883.1"/>
    <property type="molecule type" value="Genomic_DNA"/>
</dbReference>
<reference evidence="7 8" key="1">
    <citation type="journal article" date="2023" name="Hortic Res">
        <title>Pangenome of water caltrop reveals structural variations and asymmetric subgenome divergence after allopolyploidization.</title>
        <authorList>
            <person name="Zhang X."/>
            <person name="Chen Y."/>
            <person name="Wang L."/>
            <person name="Yuan Y."/>
            <person name="Fang M."/>
            <person name="Shi L."/>
            <person name="Lu R."/>
            <person name="Comes H.P."/>
            <person name="Ma Y."/>
            <person name="Chen Y."/>
            <person name="Huang G."/>
            <person name="Zhou Y."/>
            <person name="Zheng Z."/>
            <person name="Qiu Y."/>
        </authorList>
    </citation>
    <scope>NUCLEOTIDE SEQUENCE [LARGE SCALE GENOMIC DNA]</scope>
    <source>
        <tissue evidence="7">Roots</tissue>
    </source>
</reference>
<feature type="compositionally biased region" description="Basic and acidic residues" evidence="5">
    <location>
        <begin position="161"/>
        <end position="187"/>
    </location>
</feature>
<dbReference type="Proteomes" id="UP001345219">
    <property type="component" value="Chromosome 13"/>
</dbReference>
<evidence type="ECO:0000256" key="4">
    <source>
        <dbReference type="ARBA" id="ARBA00023278"/>
    </source>
</evidence>
<dbReference type="GO" id="GO:0030154">
    <property type="term" value="P:cell differentiation"/>
    <property type="evidence" value="ECO:0007669"/>
    <property type="project" value="UniProtKB-KW"/>
</dbReference>
<dbReference type="PANTHER" id="PTHR34359:SF28">
    <property type="entry name" value="CLAVATA3_ESR (CLE)-RELATED PROTEIN 12"/>
    <property type="match status" value="1"/>
</dbReference>
<comment type="caution">
    <text evidence="7">The sequence shown here is derived from an EMBL/GenBank/DDBJ whole genome shotgun (WGS) entry which is preliminary data.</text>
</comment>
<evidence type="ECO:0000313" key="8">
    <source>
        <dbReference type="Proteomes" id="UP001345219"/>
    </source>
</evidence>
<protein>
    <submittedName>
        <fullName evidence="7">Uncharacterized protein</fullName>
    </submittedName>
</protein>
<feature type="transmembrane region" description="Helical" evidence="6">
    <location>
        <begin position="97"/>
        <end position="114"/>
    </location>
</feature>
<gene>
    <name evidence="7" type="ORF">SAY87_016989</name>
</gene>
<evidence type="ECO:0000256" key="3">
    <source>
        <dbReference type="ARBA" id="ARBA00022782"/>
    </source>
</evidence>
<keyword evidence="2" id="KW-0217">Developmental protein</keyword>
<evidence type="ECO:0000256" key="5">
    <source>
        <dbReference type="SAM" id="MobiDB-lite"/>
    </source>
</evidence>
<evidence type="ECO:0000256" key="2">
    <source>
        <dbReference type="ARBA" id="ARBA00022473"/>
    </source>
</evidence>
<dbReference type="PANTHER" id="PTHR34359">
    <property type="entry name" value="CLAVATA3/ESR (CLE)-RELATED PROTEIN 10"/>
    <property type="match status" value="1"/>
</dbReference>
<evidence type="ECO:0000256" key="6">
    <source>
        <dbReference type="SAM" id="Phobius"/>
    </source>
</evidence>
<keyword evidence="6" id="KW-0812">Transmembrane</keyword>
<dbReference type="AlphaFoldDB" id="A0AAN7L282"/>
<sequence length="197" mass="23128">MAELHLYPYLPYSIVFLYWRSHEVGMRQQVSECELTCIHVMFYTCVPVYIKHQLPCRVHVAINFKEFLLFAPCFLSSPSFSSIFLPSMALNISHHQVIALLWISLILLLLHQYLNNVKPFIINYNRQHITAMRYSTLLIPRKVLARKFDLSPFKKSFHHHAESRGKDISDEETKNEIDPRYGVEKRLVPTGPNPLHH</sequence>
<evidence type="ECO:0000256" key="1">
    <source>
        <dbReference type="ARBA" id="ARBA00005416"/>
    </source>
</evidence>
<keyword evidence="6" id="KW-0472">Membrane</keyword>
<feature type="region of interest" description="Disordered" evidence="5">
    <location>
        <begin position="161"/>
        <end position="197"/>
    </location>
</feature>
<dbReference type="InterPro" id="IPR039618">
    <property type="entry name" value="CLE9-13"/>
</dbReference>
<proteinExistence type="inferred from homology"/>
<comment type="similarity">
    <text evidence="1">Belongs to the CLV3/ESR signal peptide family.</text>
</comment>
<keyword evidence="3" id="KW-0221">Differentiation</keyword>
<evidence type="ECO:0000313" key="7">
    <source>
        <dbReference type="EMBL" id="KAK4780883.1"/>
    </source>
</evidence>
<keyword evidence="6" id="KW-1133">Transmembrane helix</keyword>
<name>A0AAN7L282_9MYRT</name>